<comment type="similarity">
    <text evidence="1">Belongs to the F420H(2)-dependent quinone reductase family.</text>
</comment>
<dbReference type="AlphaFoldDB" id="A0A9W6QEY3"/>
<evidence type="ECO:0000256" key="1">
    <source>
        <dbReference type="ARBA" id="ARBA00008710"/>
    </source>
</evidence>
<accession>A0A9W6QEY3</accession>
<protein>
    <recommendedName>
        <fullName evidence="5">Deazaflavin-dependent oxidoreductase, nitroreductase family</fullName>
    </recommendedName>
</protein>
<dbReference type="GO" id="GO:0005886">
    <property type="term" value="C:plasma membrane"/>
    <property type="evidence" value="ECO:0007669"/>
    <property type="project" value="TreeGrafter"/>
</dbReference>
<dbReference type="PANTHER" id="PTHR39428">
    <property type="entry name" value="F420H(2)-DEPENDENT QUINONE REDUCTASE RV1261C"/>
    <property type="match status" value="1"/>
</dbReference>
<dbReference type="Gene3D" id="2.30.110.10">
    <property type="entry name" value="Electron Transport, Fmn-binding Protein, Chain A"/>
    <property type="match status" value="1"/>
</dbReference>
<comment type="catalytic activity">
    <reaction evidence="2">
        <text>oxidized coenzyme F420-(gamma-L-Glu)(n) + a quinol + H(+) = reduced coenzyme F420-(gamma-L-Glu)(n) + a quinone</text>
        <dbReference type="Rhea" id="RHEA:39663"/>
        <dbReference type="Rhea" id="RHEA-COMP:12939"/>
        <dbReference type="Rhea" id="RHEA-COMP:14378"/>
        <dbReference type="ChEBI" id="CHEBI:15378"/>
        <dbReference type="ChEBI" id="CHEBI:24646"/>
        <dbReference type="ChEBI" id="CHEBI:132124"/>
        <dbReference type="ChEBI" id="CHEBI:133980"/>
        <dbReference type="ChEBI" id="CHEBI:139511"/>
    </reaction>
</comment>
<name>A0A9W6QEY3_9PSEU</name>
<dbReference type="InterPro" id="IPR004378">
    <property type="entry name" value="F420H2_quin_Rdtase"/>
</dbReference>
<dbReference type="GO" id="GO:0070967">
    <property type="term" value="F:coenzyme F420 binding"/>
    <property type="evidence" value="ECO:0007669"/>
    <property type="project" value="TreeGrafter"/>
</dbReference>
<dbReference type="Pfam" id="PF04075">
    <property type="entry name" value="F420H2_quin_red"/>
    <property type="match status" value="1"/>
</dbReference>
<dbReference type="PANTHER" id="PTHR39428:SF3">
    <property type="entry name" value="DEAZAFLAVIN-DEPENDENT NITROREDUCTASE"/>
    <property type="match status" value="1"/>
</dbReference>
<organism evidence="3 4">
    <name type="scientific">Actinokineospora globicatena</name>
    <dbReference type="NCBI Taxonomy" id="103729"/>
    <lineage>
        <taxon>Bacteria</taxon>
        <taxon>Bacillati</taxon>
        <taxon>Actinomycetota</taxon>
        <taxon>Actinomycetes</taxon>
        <taxon>Pseudonocardiales</taxon>
        <taxon>Pseudonocardiaceae</taxon>
        <taxon>Actinokineospora</taxon>
    </lineage>
</organism>
<comment type="caution">
    <text evidence="3">The sequence shown here is derived from an EMBL/GenBank/DDBJ whole genome shotgun (WGS) entry which is preliminary data.</text>
</comment>
<evidence type="ECO:0000256" key="2">
    <source>
        <dbReference type="ARBA" id="ARBA00049106"/>
    </source>
</evidence>
<sequence length="183" mass="19874">MVLPVARGGETRIFADRRVVLQRSNPTEGTAGMATAEDLDHAVDSQWDWVAKHTRTYITSGGTKGHLSQGVHTLVLATTGRRTGTARRNCLIYGTSGDDYVVVASKGGADKDPAWLLNLTADPSVGVQVGTQRFTARARIATPAERETLWPQMAAIFPLYNTYAKKTTREIPVVILTPVDDSH</sequence>
<evidence type="ECO:0008006" key="5">
    <source>
        <dbReference type="Google" id="ProtNLM"/>
    </source>
</evidence>
<proteinExistence type="inferred from homology"/>
<dbReference type="EMBL" id="BSSD01000001">
    <property type="protein sequence ID" value="GLW89701.1"/>
    <property type="molecule type" value="Genomic_DNA"/>
</dbReference>
<evidence type="ECO:0000313" key="3">
    <source>
        <dbReference type="EMBL" id="GLW89701.1"/>
    </source>
</evidence>
<dbReference type="NCBIfam" id="TIGR00026">
    <property type="entry name" value="hi_GC_TIGR00026"/>
    <property type="match status" value="1"/>
</dbReference>
<dbReference type="GO" id="GO:0016491">
    <property type="term" value="F:oxidoreductase activity"/>
    <property type="evidence" value="ECO:0007669"/>
    <property type="project" value="InterPro"/>
</dbReference>
<evidence type="ECO:0000313" key="4">
    <source>
        <dbReference type="Proteomes" id="UP001165042"/>
    </source>
</evidence>
<gene>
    <name evidence="3" type="ORF">Aglo03_05170</name>
</gene>
<keyword evidence="4" id="KW-1185">Reference proteome</keyword>
<dbReference type="Proteomes" id="UP001165042">
    <property type="component" value="Unassembled WGS sequence"/>
</dbReference>
<reference evidence="3" key="1">
    <citation type="submission" date="2023-02" db="EMBL/GenBank/DDBJ databases">
        <title>Actinokineospora globicatena NBRC 15670.</title>
        <authorList>
            <person name="Ichikawa N."/>
            <person name="Sato H."/>
            <person name="Tonouchi N."/>
        </authorList>
    </citation>
    <scope>NUCLEOTIDE SEQUENCE</scope>
    <source>
        <strain evidence="3">NBRC 15670</strain>
    </source>
</reference>
<dbReference type="InterPro" id="IPR012349">
    <property type="entry name" value="Split_barrel_FMN-bd"/>
</dbReference>